<name>A3CAH4_ORYSJ</name>
<reference evidence="2" key="1">
    <citation type="journal article" date="2005" name="PLoS Biol.">
        <title>The genomes of Oryza sativa: a history of duplications.</title>
        <authorList>
            <person name="Yu J."/>
            <person name="Wang J."/>
            <person name="Lin W."/>
            <person name="Li S."/>
            <person name="Li H."/>
            <person name="Zhou J."/>
            <person name="Ni P."/>
            <person name="Dong W."/>
            <person name="Hu S."/>
            <person name="Zeng C."/>
            <person name="Zhang J."/>
            <person name="Zhang Y."/>
            <person name="Li R."/>
            <person name="Xu Z."/>
            <person name="Li S."/>
            <person name="Li X."/>
            <person name="Zheng H."/>
            <person name="Cong L."/>
            <person name="Lin L."/>
            <person name="Yin J."/>
            <person name="Geng J."/>
            <person name="Li G."/>
            <person name="Shi J."/>
            <person name="Liu J."/>
            <person name="Lv H."/>
            <person name="Li J."/>
            <person name="Wang J."/>
            <person name="Deng Y."/>
            <person name="Ran L."/>
            <person name="Shi X."/>
            <person name="Wang X."/>
            <person name="Wu Q."/>
            <person name="Li C."/>
            <person name="Ren X."/>
            <person name="Wang J."/>
            <person name="Wang X."/>
            <person name="Li D."/>
            <person name="Liu D."/>
            <person name="Zhang X."/>
            <person name="Ji Z."/>
            <person name="Zhao W."/>
            <person name="Sun Y."/>
            <person name="Zhang Z."/>
            <person name="Bao J."/>
            <person name="Han Y."/>
            <person name="Dong L."/>
            <person name="Ji J."/>
            <person name="Chen P."/>
            <person name="Wu S."/>
            <person name="Liu J."/>
            <person name="Xiao Y."/>
            <person name="Bu D."/>
            <person name="Tan J."/>
            <person name="Yang L."/>
            <person name="Ye C."/>
            <person name="Zhang J."/>
            <person name="Xu J."/>
            <person name="Zhou Y."/>
            <person name="Yu Y."/>
            <person name="Zhang B."/>
            <person name="Zhuang S."/>
            <person name="Wei H."/>
            <person name="Liu B."/>
            <person name="Lei M."/>
            <person name="Yu H."/>
            <person name="Li Y."/>
            <person name="Xu H."/>
            <person name="Wei S."/>
            <person name="He X."/>
            <person name="Fang L."/>
            <person name="Zhang Z."/>
            <person name="Zhang Y."/>
            <person name="Huang X."/>
            <person name="Su Z."/>
            <person name="Tong W."/>
            <person name="Li J."/>
            <person name="Tong Z."/>
            <person name="Li S."/>
            <person name="Ye J."/>
            <person name="Wang L."/>
            <person name="Fang L."/>
            <person name="Lei T."/>
            <person name="Chen C."/>
            <person name="Chen H."/>
            <person name="Xu Z."/>
            <person name="Li H."/>
            <person name="Huang H."/>
            <person name="Zhang F."/>
            <person name="Xu H."/>
            <person name="Li N."/>
            <person name="Zhao C."/>
            <person name="Li S."/>
            <person name="Dong L."/>
            <person name="Huang Y."/>
            <person name="Li L."/>
            <person name="Xi Y."/>
            <person name="Qi Q."/>
            <person name="Li W."/>
            <person name="Zhang B."/>
            <person name="Hu W."/>
            <person name="Zhang Y."/>
            <person name="Tian X."/>
            <person name="Jiao Y."/>
            <person name="Liang X."/>
            <person name="Jin J."/>
            <person name="Gao L."/>
            <person name="Zheng W."/>
            <person name="Hao B."/>
            <person name="Liu S."/>
            <person name="Wang W."/>
            <person name="Yuan L."/>
            <person name="Cao M."/>
            <person name="McDermott J."/>
            <person name="Samudrala R."/>
            <person name="Wang J."/>
            <person name="Wong G.K."/>
            <person name="Yang H."/>
        </authorList>
    </citation>
    <scope>NUCLEOTIDE SEQUENCE [LARGE SCALE GENOMIC DNA]</scope>
</reference>
<feature type="compositionally biased region" description="Basic and acidic residues" evidence="1">
    <location>
        <begin position="1"/>
        <end position="21"/>
    </location>
</feature>
<dbReference type="AlphaFoldDB" id="A3CAH4"/>
<proteinExistence type="predicted"/>
<accession>A3CAH4</accession>
<feature type="region of interest" description="Disordered" evidence="1">
    <location>
        <begin position="1"/>
        <end position="30"/>
    </location>
</feature>
<protein>
    <submittedName>
        <fullName evidence="2">Uncharacterized protein</fullName>
    </submittedName>
</protein>
<sequence>MAQPQVREDHLRGKQQQREQQLHAARHHLEPAQAIVVEGPGTQQLAGQGQAAARRRGRAASYWTWGSRSACPSTHGSQNVAVEMEEEEGQMEEHVVQELGEECVEENFEGITEFNPDYIISDPGLRASP</sequence>
<dbReference type="Proteomes" id="UP000007752">
    <property type="component" value="Chromosome 11"/>
</dbReference>
<reference evidence="2" key="2">
    <citation type="submission" date="2008-12" db="EMBL/GenBank/DDBJ databases">
        <title>Improved gene annotation of the rice (Oryza sativa) genomes.</title>
        <authorList>
            <person name="Wang J."/>
            <person name="Li R."/>
            <person name="Fan W."/>
            <person name="Huang Q."/>
            <person name="Zhang J."/>
            <person name="Zhou Y."/>
            <person name="Hu Y."/>
            <person name="Zi S."/>
            <person name="Li J."/>
            <person name="Ni P."/>
            <person name="Zheng H."/>
            <person name="Zhang Y."/>
            <person name="Zhao M."/>
            <person name="Hao Q."/>
            <person name="McDermott J."/>
            <person name="Samudrala R."/>
            <person name="Kristiansen K."/>
            <person name="Wong G.K.-S."/>
        </authorList>
    </citation>
    <scope>NUCLEOTIDE SEQUENCE</scope>
</reference>
<dbReference type="EMBL" id="CM000148">
    <property type="protein sequence ID" value="EAZ18087.1"/>
    <property type="molecule type" value="Genomic_DNA"/>
</dbReference>
<organism evidence="2">
    <name type="scientific">Oryza sativa subsp. japonica</name>
    <name type="common">Rice</name>
    <dbReference type="NCBI Taxonomy" id="39947"/>
    <lineage>
        <taxon>Eukaryota</taxon>
        <taxon>Viridiplantae</taxon>
        <taxon>Streptophyta</taxon>
        <taxon>Embryophyta</taxon>
        <taxon>Tracheophyta</taxon>
        <taxon>Spermatophyta</taxon>
        <taxon>Magnoliopsida</taxon>
        <taxon>Liliopsida</taxon>
        <taxon>Poales</taxon>
        <taxon>Poaceae</taxon>
        <taxon>BOP clade</taxon>
        <taxon>Oryzoideae</taxon>
        <taxon>Oryzeae</taxon>
        <taxon>Oryzinae</taxon>
        <taxon>Oryza</taxon>
        <taxon>Oryza sativa</taxon>
    </lineage>
</organism>
<evidence type="ECO:0000313" key="2">
    <source>
        <dbReference type="EMBL" id="EAZ18087.1"/>
    </source>
</evidence>
<gene>
    <name evidence="2" type="ORF">OsJ_33633</name>
</gene>
<evidence type="ECO:0000256" key="1">
    <source>
        <dbReference type="SAM" id="MobiDB-lite"/>
    </source>
</evidence>